<name>A0A379F7N1_PROVU</name>
<evidence type="ECO:0000313" key="2">
    <source>
        <dbReference type="Proteomes" id="UP000254331"/>
    </source>
</evidence>
<protein>
    <submittedName>
        <fullName evidence="1">Uncharacterized protein</fullName>
    </submittedName>
</protein>
<evidence type="ECO:0000313" key="1">
    <source>
        <dbReference type="EMBL" id="SUC15637.1"/>
    </source>
</evidence>
<dbReference type="OrthoDB" id="9926926at2"/>
<dbReference type="AlphaFoldDB" id="A0A379F7N1"/>
<dbReference type="EMBL" id="UGTW01000001">
    <property type="protein sequence ID" value="SUC15637.1"/>
    <property type="molecule type" value="Genomic_DNA"/>
</dbReference>
<organism evidence="1 2">
    <name type="scientific">Proteus vulgaris</name>
    <dbReference type="NCBI Taxonomy" id="585"/>
    <lineage>
        <taxon>Bacteria</taxon>
        <taxon>Pseudomonadati</taxon>
        <taxon>Pseudomonadota</taxon>
        <taxon>Gammaproteobacteria</taxon>
        <taxon>Enterobacterales</taxon>
        <taxon>Morganellaceae</taxon>
        <taxon>Proteus</taxon>
    </lineage>
</organism>
<dbReference type="GeneID" id="93395796"/>
<reference evidence="1 2" key="1">
    <citation type="submission" date="2018-06" db="EMBL/GenBank/DDBJ databases">
        <authorList>
            <consortium name="Pathogen Informatics"/>
            <person name="Doyle S."/>
        </authorList>
    </citation>
    <scope>NUCLEOTIDE SEQUENCE [LARGE SCALE GENOMIC DNA]</scope>
    <source>
        <strain evidence="1 2">NCTC10376</strain>
    </source>
</reference>
<dbReference type="Proteomes" id="UP000254331">
    <property type="component" value="Unassembled WGS sequence"/>
</dbReference>
<dbReference type="RefSeq" id="WP_036939255.1">
    <property type="nucleotide sequence ID" value="NZ_CABMNT010000006.1"/>
</dbReference>
<accession>A0A379F7N1</accession>
<proteinExistence type="predicted"/>
<sequence>MQCGDLEWFYCKDGEILNANEAMEKRLIIYKKIGRELKSAHNLAQKTWQYEDSSSANQSRSKGCSPSGLDEFIYYKCEGSAPSVEVALNNPWVKYIEDFGITSTKGVNRTIDTFIELGILPPALEGMNYVLKSRLSRKPRIIQENIEAIYLLRFVYKPYENITEVVNIIIDTIINNISPSRKQKLSDYVKVATTISNMNNPINFRDNFDIEEQVNSSVRNFATDVGVDIMADSKIRKFIVSAIITQMVAGIITNYPSFFKPFRPTQIIKRTTLVATLMYSYGTIEKMSEAARRLENKNKMVYDVMNKSKITMAYYFVETELGPLITLAASPSSVASDDAFISEVRHLINKYKN</sequence>
<gene>
    <name evidence="1" type="ORF">NCTC10376_01489</name>
</gene>